<dbReference type="InterPro" id="IPR052048">
    <property type="entry name" value="ST_Response_Regulator"/>
</dbReference>
<dbReference type="Proteomes" id="UP000722989">
    <property type="component" value="Unassembled WGS sequence"/>
</dbReference>
<organism evidence="3 4">
    <name type="scientific">Planosporangium thailandense</name>
    <dbReference type="NCBI Taxonomy" id="765197"/>
    <lineage>
        <taxon>Bacteria</taxon>
        <taxon>Bacillati</taxon>
        <taxon>Actinomycetota</taxon>
        <taxon>Actinomycetes</taxon>
        <taxon>Micromonosporales</taxon>
        <taxon>Micromonosporaceae</taxon>
        <taxon>Planosporangium</taxon>
    </lineage>
</organism>
<evidence type="ECO:0000256" key="1">
    <source>
        <dbReference type="PROSITE-ProRule" id="PRU00169"/>
    </source>
</evidence>
<dbReference type="InterPro" id="IPR011006">
    <property type="entry name" value="CheY-like_superfamily"/>
</dbReference>
<dbReference type="PANTHER" id="PTHR43228">
    <property type="entry name" value="TWO-COMPONENT RESPONSE REGULATOR"/>
    <property type="match status" value="1"/>
</dbReference>
<feature type="domain" description="Response regulatory" evidence="2">
    <location>
        <begin position="2"/>
        <end position="119"/>
    </location>
</feature>
<comment type="caution">
    <text evidence="3">The sequence shown here is derived from an EMBL/GenBank/DDBJ whole genome shotgun (WGS) entry which is preliminary data.</text>
</comment>
<reference evidence="3 4" key="1">
    <citation type="submission" date="2020-03" db="EMBL/GenBank/DDBJ databases">
        <title>WGS of the type strain of Planosporangium spp.</title>
        <authorList>
            <person name="Thawai C."/>
        </authorList>
    </citation>
    <scope>NUCLEOTIDE SEQUENCE [LARGE SCALE GENOMIC DNA]</scope>
    <source>
        <strain evidence="3 4">TBRC 5610</strain>
    </source>
</reference>
<accession>A0ABX0Y0U3</accession>
<dbReference type="Gene3D" id="3.40.50.2300">
    <property type="match status" value="1"/>
</dbReference>
<dbReference type="PANTHER" id="PTHR43228:SF1">
    <property type="entry name" value="TWO-COMPONENT RESPONSE REGULATOR ARR22"/>
    <property type="match status" value="1"/>
</dbReference>
<dbReference type="InterPro" id="IPR001789">
    <property type="entry name" value="Sig_transdc_resp-reg_receiver"/>
</dbReference>
<dbReference type="EMBL" id="JAATVY010000013">
    <property type="protein sequence ID" value="NJC71767.1"/>
    <property type="molecule type" value="Genomic_DNA"/>
</dbReference>
<name>A0ABX0Y0U3_9ACTN</name>
<keyword evidence="4" id="KW-1185">Reference proteome</keyword>
<feature type="modified residue" description="4-aspartylphosphate" evidence="1">
    <location>
        <position position="54"/>
    </location>
</feature>
<sequence>MKILIADDSRVMRQIVTRTLRQAGYDDHDVIEAADGRQAFDAVVNENPDLVLSDWNMPEMTGIEVLRMLRANGVEVPFGFVTSEGTAEMRNTAEEAGAIFLITKPFTAEAFRDALDPILG</sequence>
<dbReference type="SUPFAM" id="SSF52172">
    <property type="entry name" value="CheY-like"/>
    <property type="match status" value="1"/>
</dbReference>
<dbReference type="Pfam" id="PF00072">
    <property type="entry name" value="Response_reg"/>
    <property type="match status" value="1"/>
</dbReference>
<dbReference type="SMART" id="SM00448">
    <property type="entry name" value="REC"/>
    <property type="match status" value="1"/>
</dbReference>
<dbReference type="RefSeq" id="WP_167926663.1">
    <property type="nucleotide sequence ID" value="NZ_JAATVY010000013.1"/>
</dbReference>
<protein>
    <submittedName>
        <fullName evidence="3">Response regulator</fullName>
    </submittedName>
</protein>
<proteinExistence type="predicted"/>
<evidence type="ECO:0000313" key="3">
    <source>
        <dbReference type="EMBL" id="NJC71767.1"/>
    </source>
</evidence>
<keyword evidence="1" id="KW-0597">Phosphoprotein</keyword>
<evidence type="ECO:0000313" key="4">
    <source>
        <dbReference type="Proteomes" id="UP000722989"/>
    </source>
</evidence>
<gene>
    <name evidence="3" type="ORF">HC031_18870</name>
</gene>
<dbReference type="PROSITE" id="PS50110">
    <property type="entry name" value="RESPONSE_REGULATORY"/>
    <property type="match status" value="1"/>
</dbReference>
<evidence type="ECO:0000259" key="2">
    <source>
        <dbReference type="PROSITE" id="PS50110"/>
    </source>
</evidence>